<gene>
    <name evidence="1" type="ORF">NP493_303g03034</name>
</gene>
<evidence type="ECO:0000313" key="1">
    <source>
        <dbReference type="EMBL" id="KAK2183638.1"/>
    </source>
</evidence>
<sequence length="43" mass="4876">MVGVSRVLVAMRDRGVWRQMVGVSRVVSGNERQRSIETDGWSQ</sequence>
<proteinExistence type="predicted"/>
<keyword evidence="2" id="KW-1185">Reference proteome</keyword>
<accession>A0AAD9NW65</accession>
<reference evidence="1" key="1">
    <citation type="journal article" date="2023" name="Mol. Biol. Evol.">
        <title>Third-Generation Sequencing Reveals the Adaptive Role of the Epigenome in Three Deep-Sea Polychaetes.</title>
        <authorList>
            <person name="Perez M."/>
            <person name="Aroh O."/>
            <person name="Sun Y."/>
            <person name="Lan Y."/>
            <person name="Juniper S.K."/>
            <person name="Young C.R."/>
            <person name="Angers B."/>
            <person name="Qian P.Y."/>
        </authorList>
    </citation>
    <scope>NUCLEOTIDE SEQUENCE</scope>
    <source>
        <strain evidence="1">R07B-5</strain>
    </source>
</reference>
<dbReference type="EMBL" id="JAODUO010000303">
    <property type="protein sequence ID" value="KAK2183638.1"/>
    <property type="molecule type" value="Genomic_DNA"/>
</dbReference>
<organism evidence="1 2">
    <name type="scientific">Ridgeia piscesae</name>
    <name type="common">Tubeworm</name>
    <dbReference type="NCBI Taxonomy" id="27915"/>
    <lineage>
        <taxon>Eukaryota</taxon>
        <taxon>Metazoa</taxon>
        <taxon>Spiralia</taxon>
        <taxon>Lophotrochozoa</taxon>
        <taxon>Annelida</taxon>
        <taxon>Polychaeta</taxon>
        <taxon>Sedentaria</taxon>
        <taxon>Canalipalpata</taxon>
        <taxon>Sabellida</taxon>
        <taxon>Siboglinidae</taxon>
        <taxon>Ridgeia</taxon>
    </lineage>
</organism>
<dbReference type="Proteomes" id="UP001209878">
    <property type="component" value="Unassembled WGS sequence"/>
</dbReference>
<name>A0AAD9NW65_RIDPI</name>
<evidence type="ECO:0000313" key="2">
    <source>
        <dbReference type="Proteomes" id="UP001209878"/>
    </source>
</evidence>
<dbReference type="AlphaFoldDB" id="A0AAD9NW65"/>
<protein>
    <submittedName>
        <fullName evidence="1">Uncharacterized protein</fullName>
    </submittedName>
</protein>
<comment type="caution">
    <text evidence="1">The sequence shown here is derived from an EMBL/GenBank/DDBJ whole genome shotgun (WGS) entry which is preliminary data.</text>
</comment>